<name>A0A1H0CM94_9BACI</name>
<dbReference type="Proteomes" id="UP000198778">
    <property type="component" value="Unassembled WGS sequence"/>
</dbReference>
<organism evidence="4 5">
    <name type="scientific">Alkalicoccus daliensis</name>
    <dbReference type="NCBI Taxonomy" id="745820"/>
    <lineage>
        <taxon>Bacteria</taxon>
        <taxon>Bacillati</taxon>
        <taxon>Bacillota</taxon>
        <taxon>Bacilli</taxon>
        <taxon>Bacillales</taxon>
        <taxon>Bacillaceae</taxon>
        <taxon>Alkalicoccus</taxon>
    </lineage>
</organism>
<dbReference type="OrthoDB" id="2971140at2"/>
<evidence type="ECO:0000256" key="3">
    <source>
        <dbReference type="SAM" id="Phobius"/>
    </source>
</evidence>
<keyword evidence="3" id="KW-1133">Transmembrane helix</keyword>
<keyword evidence="1" id="KW-0175">Coiled coil</keyword>
<evidence type="ECO:0000256" key="2">
    <source>
        <dbReference type="SAM" id="MobiDB-lite"/>
    </source>
</evidence>
<dbReference type="AlphaFoldDB" id="A0A1H0CM94"/>
<evidence type="ECO:0008006" key="6">
    <source>
        <dbReference type="Google" id="ProtNLM"/>
    </source>
</evidence>
<evidence type="ECO:0000313" key="5">
    <source>
        <dbReference type="Proteomes" id="UP000198778"/>
    </source>
</evidence>
<sequence>MPIEINLLPGKKRRTRTLPMLLLLIGVLGLIGLLAIISIGSSMENERRMAEEELAEARIASAELENELEELQESDILLLNTVIGELEEKVVPASSVLMDIVSRMPADSGLTMFEYEYPDHITLEILLMSMPDLARFQHELEDSPLIQQAEIDIVMGEAILEELDENIFWYEEYLPQYFATIVLVLHPDAIRAYEQEETELSIPRELEEQEGSFDFPEENEETEELEEPAGSPFDNENAENNEEESFQQAPGDNVEEDTPVNREDDANDQEGFSDNNDWAEEEIEEEDFDFNWEDNEENEVELP</sequence>
<feature type="transmembrane region" description="Helical" evidence="3">
    <location>
        <begin position="21"/>
        <end position="40"/>
    </location>
</feature>
<accession>A0A1H0CM94</accession>
<evidence type="ECO:0000256" key="1">
    <source>
        <dbReference type="SAM" id="Coils"/>
    </source>
</evidence>
<dbReference type="EMBL" id="FNIL01000002">
    <property type="protein sequence ID" value="SDN59010.1"/>
    <property type="molecule type" value="Genomic_DNA"/>
</dbReference>
<keyword evidence="3" id="KW-0812">Transmembrane</keyword>
<gene>
    <name evidence="4" type="ORF">SAMN04488053_102157</name>
</gene>
<feature type="compositionally biased region" description="Acidic residues" evidence="2">
    <location>
        <begin position="236"/>
        <end position="245"/>
    </location>
</feature>
<protein>
    <recommendedName>
        <fullName evidence="6">Tfp pilus assembly protein PilN</fullName>
    </recommendedName>
</protein>
<feature type="compositionally biased region" description="Acidic residues" evidence="2">
    <location>
        <begin position="277"/>
        <end position="303"/>
    </location>
</feature>
<keyword evidence="3" id="KW-0472">Membrane</keyword>
<keyword evidence="5" id="KW-1185">Reference proteome</keyword>
<proteinExistence type="predicted"/>
<feature type="region of interest" description="Disordered" evidence="2">
    <location>
        <begin position="200"/>
        <end position="303"/>
    </location>
</feature>
<evidence type="ECO:0000313" key="4">
    <source>
        <dbReference type="EMBL" id="SDN59010.1"/>
    </source>
</evidence>
<reference evidence="5" key="1">
    <citation type="submission" date="2016-10" db="EMBL/GenBank/DDBJ databases">
        <authorList>
            <person name="Varghese N."/>
            <person name="Submissions S."/>
        </authorList>
    </citation>
    <scope>NUCLEOTIDE SEQUENCE [LARGE SCALE GENOMIC DNA]</scope>
    <source>
        <strain evidence="5">CGMCC 1.10369</strain>
    </source>
</reference>
<dbReference type="STRING" id="745820.SAMN04488053_102157"/>
<feature type="compositionally biased region" description="Acidic residues" evidence="2">
    <location>
        <begin position="207"/>
        <end position="227"/>
    </location>
</feature>
<dbReference type="RefSeq" id="WP_090841377.1">
    <property type="nucleotide sequence ID" value="NZ_FNIL01000002.1"/>
</dbReference>
<feature type="coiled-coil region" evidence="1">
    <location>
        <begin position="40"/>
        <end position="74"/>
    </location>
</feature>